<dbReference type="Pfam" id="PF07969">
    <property type="entry name" value="Amidohydro_3"/>
    <property type="match status" value="1"/>
</dbReference>
<accession>A0A0A8K3Y9</accession>
<evidence type="ECO:0000259" key="1">
    <source>
        <dbReference type="Pfam" id="PF07969"/>
    </source>
</evidence>
<reference evidence="2 3" key="1">
    <citation type="submission" date="2014-09" db="EMBL/GenBank/DDBJ databases">
        <title>Genome sequencing of Methyloceanibacter caenitepidi Gela4.</title>
        <authorList>
            <person name="Takeuchi M."/>
            <person name="Susumu S."/>
            <person name="Kamagata Y."/>
            <person name="Oshima K."/>
            <person name="Hattori M."/>
            <person name="Iwasaki W."/>
        </authorList>
    </citation>
    <scope>NUCLEOTIDE SEQUENCE [LARGE SCALE GENOMIC DNA]</scope>
    <source>
        <strain evidence="2 3">Gela4</strain>
    </source>
</reference>
<dbReference type="EC" id="1.2.99.5" evidence="2"/>
<dbReference type="PIRSF" id="PIRSF006453">
    <property type="entry name" value="FwdA"/>
    <property type="match status" value="1"/>
</dbReference>
<organism evidence="2 3">
    <name type="scientific">Methyloceanibacter caenitepidi</name>
    <dbReference type="NCBI Taxonomy" id="1384459"/>
    <lineage>
        <taxon>Bacteria</taxon>
        <taxon>Pseudomonadati</taxon>
        <taxon>Pseudomonadota</taxon>
        <taxon>Alphaproteobacteria</taxon>
        <taxon>Hyphomicrobiales</taxon>
        <taxon>Hyphomicrobiaceae</taxon>
        <taxon>Methyloceanibacter</taxon>
    </lineage>
</organism>
<keyword evidence="3" id="KW-1185">Reference proteome</keyword>
<dbReference type="GO" id="GO:0016491">
    <property type="term" value="F:oxidoreductase activity"/>
    <property type="evidence" value="ECO:0007669"/>
    <property type="project" value="UniProtKB-KW"/>
</dbReference>
<dbReference type="STRING" id="1384459.GL4_1793"/>
<evidence type="ECO:0000313" key="3">
    <source>
        <dbReference type="Proteomes" id="UP000031643"/>
    </source>
</evidence>
<dbReference type="OrthoDB" id="9807210at2"/>
<feature type="domain" description="Amidohydrolase 3" evidence="1">
    <location>
        <begin position="41"/>
        <end position="482"/>
    </location>
</feature>
<dbReference type="SUPFAM" id="SSF51556">
    <property type="entry name" value="Metallo-dependent hydrolases"/>
    <property type="match status" value="1"/>
</dbReference>
<dbReference type="GO" id="GO:0016810">
    <property type="term" value="F:hydrolase activity, acting on carbon-nitrogen (but not peptide) bonds"/>
    <property type="evidence" value="ECO:0007669"/>
    <property type="project" value="InterPro"/>
</dbReference>
<gene>
    <name evidence="2" type="ORF">GL4_1793</name>
</gene>
<dbReference type="InterPro" id="IPR032466">
    <property type="entry name" value="Metal_Hydrolase"/>
</dbReference>
<evidence type="ECO:0000313" key="2">
    <source>
        <dbReference type="EMBL" id="BAQ17247.1"/>
    </source>
</evidence>
<dbReference type="InterPro" id="IPR013108">
    <property type="entry name" value="Amidohydro_3"/>
</dbReference>
<dbReference type="KEGG" id="mcg:GL4_1793"/>
<dbReference type="HOGENOM" id="CLU_035587_0_0_5"/>
<dbReference type="PANTHER" id="PTHR11647:SF1">
    <property type="entry name" value="COLLAPSIN RESPONSE MEDIATOR PROTEIN"/>
    <property type="match status" value="1"/>
</dbReference>
<dbReference type="NCBIfam" id="TIGR03121">
    <property type="entry name" value="one_C_dehyd_A"/>
    <property type="match status" value="1"/>
</dbReference>
<dbReference type="Gene3D" id="2.30.40.10">
    <property type="entry name" value="Urease, subunit C, domain 1"/>
    <property type="match status" value="1"/>
</dbReference>
<sequence>MLIQLKGGRVIDPANNRDSVGDVYLEDGRVVAAPEGREPDEVHDVSGKIVMAGAIDVHSHIAGTNVTLGRQLMPELPIIAASEGQPFGPSPAAWGSYATGVRYAEMGYTTVIEPAMIPTHAVQAHKEMAAIPIIDVAGLVVLGNDDYTLNLLRKGDVKSDELKDYVAWTLAHSKALGLKVINAGGSEAFKFNARTFDLDEEVPEYGVTSRGIVEAMQQVIADLGVPHPPHVHTNNLGIAGNVDTAVATLKATGGHPIHLAHIQFYGYGKEGDKKFSSGAPALMEAINKHKKATVDVGQVMFGQTITISGDVLRQFDGRRAANPKKWVINQAEGNGTGVVPYNYKKKSFVNALQWAIGLEIFLLAEDPWRVLFSTDHPNGALFTRYPEIFHLLMDKNERSRWFDALPEASRQVSGLAGISREITLSELAIMTRAAPAKVLGLTDRGHLGPGAVADVAVYADQKNKTKMFSAADLVFKSGKLVVRKGTVVDVSWGRCFHVDPGFDRQIVKRVRSFYETYYGADPSWFGVTETVSDRPDRFATIRCAS</sequence>
<protein>
    <submittedName>
        <fullName evidence="2">Formylmethanofuran dehydrogenase subunit A</fullName>
        <ecNumber evidence="2">1.2.99.5</ecNumber>
    </submittedName>
</protein>
<name>A0A0A8K3Y9_9HYPH</name>
<dbReference type="Proteomes" id="UP000031643">
    <property type="component" value="Chromosome"/>
</dbReference>
<dbReference type="SUPFAM" id="SSF51338">
    <property type="entry name" value="Composite domain of metallo-dependent hydrolases"/>
    <property type="match status" value="2"/>
</dbReference>
<proteinExistence type="predicted"/>
<dbReference type="InterPro" id="IPR011059">
    <property type="entry name" value="Metal-dep_hydrolase_composite"/>
</dbReference>
<dbReference type="RefSeq" id="WP_045366716.1">
    <property type="nucleotide sequence ID" value="NZ_AP014648.1"/>
</dbReference>
<dbReference type="AlphaFoldDB" id="A0A0A8K3Y9"/>
<dbReference type="InterPro" id="IPR050378">
    <property type="entry name" value="Metallo-dep_Hydrolases_sf"/>
</dbReference>
<dbReference type="PANTHER" id="PTHR11647">
    <property type="entry name" value="HYDRANTOINASE/DIHYDROPYRIMIDINASE FAMILY MEMBER"/>
    <property type="match status" value="1"/>
</dbReference>
<keyword evidence="2" id="KW-0560">Oxidoreductase</keyword>
<dbReference type="InterPro" id="IPR012027">
    <property type="entry name" value="Formylmethanofuran_DH_asu"/>
</dbReference>
<dbReference type="EMBL" id="AP014648">
    <property type="protein sequence ID" value="BAQ17247.1"/>
    <property type="molecule type" value="Genomic_DNA"/>
</dbReference>